<evidence type="ECO:0000256" key="6">
    <source>
        <dbReference type="ARBA" id="ARBA00012087"/>
    </source>
</evidence>
<keyword evidence="9" id="KW-1133">Transmembrane helix</keyword>
<proteinExistence type="evidence at transcript level"/>
<gene>
    <name evidence="15" type="primary">Glce</name>
</gene>
<dbReference type="EMBL" id="LR785450">
    <property type="protein sequence ID" value="CAB3249271.1"/>
    <property type="molecule type" value="mRNA"/>
</dbReference>
<dbReference type="InterPro" id="IPR059154">
    <property type="entry name" value="Glce_b_sandwich"/>
</dbReference>
<dbReference type="Pfam" id="PF06662">
    <property type="entry name" value="C5-epim_C"/>
    <property type="match status" value="1"/>
</dbReference>
<dbReference type="UniPathway" id="UPA00862"/>
<comment type="similarity">
    <text evidence="5">Belongs to the D-glucuronyl C5-epimerase family.</text>
</comment>
<evidence type="ECO:0000313" key="15">
    <source>
        <dbReference type="EMBL" id="CAB3249271.1"/>
    </source>
</evidence>
<evidence type="ECO:0000256" key="3">
    <source>
        <dbReference type="ARBA" id="ARBA00004841"/>
    </source>
</evidence>
<dbReference type="GO" id="GO:0005794">
    <property type="term" value="C:Golgi apparatus"/>
    <property type="evidence" value="ECO:0007669"/>
    <property type="project" value="TreeGrafter"/>
</dbReference>
<evidence type="ECO:0000256" key="2">
    <source>
        <dbReference type="ARBA" id="ARBA00004606"/>
    </source>
</evidence>
<dbReference type="GO" id="GO:0047464">
    <property type="term" value="F:heparosan-N-sulfate-glucuronate 5-epimerase activity"/>
    <property type="evidence" value="ECO:0007669"/>
    <property type="project" value="UniProtKB-EC"/>
</dbReference>
<dbReference type="InterPro" id="IPR039721">
    <property type="entry name" value="C5-epimerase"/>
</dbReference>
<keyword evidence="8" id="KW-0735">Signal-anchor</keyword>
<dbReference type="Pfam" id="PF21174">
    <property type="entry name" value="Glce_b_sandwich"/>
    <property type="match status" value="1"/>
</dbReference>
<dbReference type="AlphaFoldDB" id="A0A6F9DD33"/>
<evidence type="ECO:0000256" key="10">
    <source>
        <dbReference type="ARBA" id="ARBA00023136"/>
    </source>
</evidence>
<comment type="catalytic activity">
    <reaction evidence="1">
        <text>[heparosan-N-sulfate](n) = [heparan-N-sulfate](n)</text>
        <dbReference type="Rhea" id="RHEA:20197"/>
        <dbReference type="Rhea" id="RHEA-COMP:9556"/>
        <dbReference type="Rhea" id="RHEA-COMP:9557"/>
        <dbReference type="ChEBI" id="CHEBI:58041"/>
        <dbReference type="ChEBI" id="CHEBI:58287"/>
        <dbReference type="EC" id="5.1.3.17"/>
    </reaction>
</comment>
<keyword evidence="10" id="KW-0472">Membrane</keyword>
<reference evidence="15" key="1">
    <citation type="submission" date="2020-04" db="EMBL/GenBank/DDBJ databases">
        <authorList>
            <person name="Neveu A P."/>
        </authorList>
    </citation>
    <scope>NUCLEOTIDE SEQUENCE</scope>
    <source>
        <tissue evidence="15">Whole embryo</tissue>
    </source>
</reference>
<evidence type="ECO:0000256" key="5">
    <source>
        <dbReference type="ARBA" id="ARBA00005584"/>
    </source>
</evidence>
<evidence type="ECO:0000256" key="8">
    <source>
        <dbReference type="ARBA" id="ARBA00022968"/>
    </source>
</evidence>
<evidence type="ECO:0000256" key="12">
    <source>
        <dbReference type="ARBA" id="ARBA00037847"/>
    </source>
</evidence>
<protein>
    <recommendedName>
        <fullName evidence="6">heparosan-N-sulfate-glucuronate 5-epimerase</fullName>
        <ecNumber evidence="6">5.1.3.17</ecNumber>
    </recommendedName>
</protein>
<comment type="subcellular location">
    <subcellularLocation>
        <location evidence="12">Endomembrane system</location>
        <topology evidence="12">Single-pass membrane protein</topology>
    </subcellularLocation>
    <subcellularLocation>
        <location evidence="2">Membrane</location>
        <topology evidence="2">Single-pass type II membrane protein</topology>
    </subcellularLocation>
</comment>
<evidence type="ECO:0000256" key="4">
    <source>
        <dbReference type="ARBA" id="ARBA00005093"/>
    </source>
</evidence>
<evidence type="ECO:0000259" key="14">
    <source>
        <dbReference type="Pfam" id="PF21174"/>
    </source>
</evidence>
<dbReference type="GO" id="GO:0030210">
    <property type="term" value="P:heparin proteoglycan biosynthetic process"/>
    <property type="evidence" value="ECO:0007669"/>
    <property type="project" value="UniProtKB-UniPathway"/>
</dbReference>
<dbReference type="InterPro" id="IPR010598">
    <property type="entry name" value="C5-epim_C"/>
</dbReference>
<evidence type="ECO:0000256" key="11">
    <source>
        <dbReference type="ARBA" id="ARBA00023235"/>
    </source>
</evidence>
<dbReference type="GO" id="GO:0015012">
    <property type="term" value="P:heparan sulfate proteoglycan biosynthetic process"/>
    <property type="evidence" value="ECO:0007669"/>
    <property type="project" value="InterPro"/>
</dbReference>
<name>A0A6F9DD33_9ASCI</name>
<feature type="domain" description="D-glucuronyl C5-epimerase C-terminal" evidence="13">
    <location>
        <begin position="418"/>
        <end position="625"/>
    </location>
</feature>
<evidence type="ECO:0000256" key="1">
    <source>
        <dbReference type="ARBA" id="ARBA00000434"/>
    </source>
</evidence>
<feature type="domain" description="D-glucuronyl C5-epimerase beta-sandwich" evidence="14">
    <location>
        <begin position="262"/>
        <end position="386"/>
    </location>
</feature>
<sequence>MIFLRRLKTAFMWKKTTTLLLAFVVVVLGFKLFIYDASCVTTVLTERENAGIPEKELKALKQAWLLEHQKKNANAGHESHDHMVDEPPNGNAQQVVSPIECLINDNYTVQCLKSSNSDEMVYMPFEFLEKYFEVYGKMKHYDGYDRFEFLQSNVKVVYKPEQPYTYHGAFMNFDSYNVEIRERVKCVSGVYGVPVSTQWDANGYFYPIQISQYGMSHYSKNLFQKPPKRNVYEDGQISSQVRWKATNRYCHYESILDKETDSHVIKFETPETIPLGNGVTMVLGNTVEHELSFDIKFTANGSLSVILDTNEKSKQYTIHYITNSALIDYDGHSSVFYGIGPSTNWRHISRDLVTDIRKGLGMIRRKKNKKIKISIQKVSKIILRGSGLIDNITLATYDHMAHFKDACNWMVANLDMASGGWKMSISRVLDEFEVIKPGWVSAMAQGQGLSMLSRAYYIYKEEQYLEAMAKALLPFSIPSKEGGCRAKFLDKFVWYEEYPTTPSSFVLNGFMYSLIGLYDFKSLLEDKFAISEDNNLPSKTVGVVDIQATYKTVKKLFDDGMVSLKSMLPLYDGGTRTFYDLRHFAFRKPPMIARWDYHTTHLSQLALFATISSDPIFEKYFNSWQGYMNGKVANHN</sequence>
<evidence type="ECO:0000256" key="9">
    <source>
        <dbReference type="ARBA" id="ARBA00022989"/>
    </source>
</evidence>
<accession>A0A6F9DD33</accession>
<comment type="pathway">
    <text evidence="4">Glycan metabolism; heparan sulfate biosynthesis.</text>
</comment>
<evidence type="ECO:0000259" key="13">
    <source>
        <dbReference type="Pfam" id="PF06662"/>
    </source>
</evidence>
<comment type="pathway">
    <text evidence="3">Glycan metabolism; heparin biosynthesis.</text>
</comment>
<organism evidence="15">
    <name type="scientific">Phallusia mammillata</name>
    <dbReference type="NCBI Taxonomy" id="59560"/>
    <lineage>
        <taxon>Eukaryota</taxon>
        <taxon>Metazoa</taxon>
        <taxon>Chordata</taxon>
        <taxon>Tunicata</taxon>
        <taxon>Ascidiacea</taxon>
        <taxon>Phlebobranchia</taxon>
        <taxon>Ascidiidae</taxon>
        <taxon>Phallusia</taxon>
    </lineage>
</organism>
<keyword evidence="7" id="KW-0812">Transmembrane</keyword>
<keyword evidence="11" id="KW-0413">Isomerase</keyword>
<dbReference type="EC" id="5.1.3.17" evidence="6"/>
<dbReference type="PANTHER" id="PTHR13174:SF3">
    <property type="entry name" value="D-GLUCURONYL C5-EPIMERASE"/>
    <property type="match status" value="1"/>
</dbReference>
<evidence type="ECO:0000256" key="7">
    <source>
        <dbReference type="ARBA" id="ARBA00022692"/>
    </source>
</evidence>
<dbReference type="PANTHER" id="PTHR13174">
    <property type="entry name" value="D-GLUCURONYL C5-EPIMERASE"/>
    <property type="match status" value="1"/>
</dbReference>